<name>A0A6A4QYH5_LUPAL</name>
<dbReference type="GO" id="GO:0005886">
    <property type="term" value="C:plasma membrane"/>
    <property type="evidence" value="ECO:0007669"/>
    <property type="project" value="TreeGrafter"/>
</dbReference>
<keyword evidence="1" id="KW-0732">Signal</keyword>
<accession>A0A6A4QYH5</accession>
<gene>
    <name evidence="3" type="ORF">Lalb_Chr02g0143441</name>
</gene>
<dbReference type="OrthoDB" id="1921208at2759"/>
<dbReference type="Proteomes" id="UP000447434">
    <property type="component" value="Chromosome 2"/>
</dbReference>
<dbReference type="SUPFAM" id="SSF49503">
    <property type="entry name" value="Cupredoxins"/>
    <property type="match status" value="1"/>
</dbReference>
<feature type="domain" description="Phytocyanin" evidence="2">
    <location>
        <begin position="31"/>
        <end position="131"/>
    </location>
</feature>
<feature type="signal peptide" evidence="1">
    <location>
        <begin position="1"/>
        <end position="30"/>
    </location>
</feature>
<protein>
    <submittedName>
        <fullName evidence="3">Putative cupredoxin</fullName>
    </submittedName>
</protein>
<comment type="caution">
    <text evidence="3">The sequence shown here is derived from an EMBL/GenBank/DDBJ whole genome shotgun (WGS) entry which is preliminary data.</text>
</comment>
<proteinExistence type="predicted"/>
<reference evidence="4" key="1">
    <citation type="journal article" date="2020" name="Nat. Commun.">
        <title>Genome sequence of the cluster root forming white lupin.</title>
        <authorList>
            <person name="Hufnagel B."/>
            <person name="Marques A."/>
            <person name="Soriano A."/>
            <person name="Marques L."/>
            <person name="Divol F."/>
            <person name="Doumas P."/>
            <person name="Sallet E."/>
            <person name="Mancinotti D."/>
            <person name="Carrere S."/>
            <person name="Marande W."/>
            <person name="Arribat S."/>
            <person name="Keller J."/>
            <person name="Huneau C."/>
            <person name="Blein T."/>
            <person name="Aime D."/>
            <person name="Laguerre M."/>
            <person name="Taylor J."/>
            <person name="Schubert V."/>
            <person name="Nelson M."/>
            <person name="Geu-Flores F."/>
            <person name="Crespi M."/>
            <person name="Gallardo-Guerrero K."/>
            <person name="Delaux P.-M."/>
            <person name="Salse J."/>
            <person name="Berges H."/>
            <person name="Guyot R."/>
            <person name="Gouzy J."/>
            <person name="Peret B."/>
        </authorList>
    </citation>
    <scope>NUCLEOTIDE SEQUENCE [LARGE SCALE GENOMIC DNA]</scope>
    <source>
        <strain evidence="4">cv. Amiga</strain>
    </source>
</reference>
<dbReference type="Pfam" id="PF02298">
    <property type="entry name" value="Cu_bind_like"/>
    <property type="match status" value="1"/>
</dbReference>
<organism evidence="3 4">
    <name type="scientific">Lupinus albus</name>
    <name type="common">White lupine</name>
    <name type="synonym">Lupinus termis</name>
    <dbReference type="NCBI Taxonomy" id="3870"/>
    <lineage>
        <taxon>Eukaryota</taxon>
        <taxon>Viridiplantae</taxon>
        <taxon>Streptophyta</taxon>
        <taxon>Embryophyta</taxon>
        <taxon>Tracheophyta</taxon>
        <taxon>Spermatophyta</taxon>
        <taxon>Magnoliopsida</taxon>
        <taxon>eudicotyledons</taxon>
        <taxon>Gunneridae</taxon>
        <taxon>Pentapetalae</taxon>
        <taxon>rosids</taxon>
        <taxon>fabids</taxon>
        <taxon>Fabales</taxon>
        <taxon>Fabaceae</taxon>
        <taxon>Papilionoideae</taxon>
        <taxon>50 kb inversion clade</taxon>
        <taxon>genistoids sensu lato</taxon>
        <taxon>core genistoids</taxon>
        <taxon>Genisteae</taxon>
        <taxon>Lupinus</taxon>
    </lineage>
</organism>
<dbReference type="Gene3D" id="2.60.40.420">
    <property type="entry name" value="Cupredoxins - blue copper proteins"/>
    <property type="match status" value="1"/>
</dbReference>
<keyword evidence="4" id="KW-1185">Reference proteome</keyword>
<evidence type="ECO:0000313" key="4">
    <source>
        <dbReference type="Proteomes" id="UP000447434"/>
    </source>
</evidence>
<dbReference type="GO" id="GO:0009055">
    <property type="term" value="F:electron transfer activity"/>
    <property type="evidence" value="ECO:0007669"/>
    <property type="project" value="InterPro"/>
</dbReference>
<dbReference type="PANTHER" id="PTHR33021">
    <property type="entry name" value="BLUE COPPER PROTEIN"/>
    <property type="match status" value="1"/>
</dbReference>
<sequence length="180" mass="20464">MKGTSLFKYCTLLLAILVLLYSFLLNCAMATVYTVGDQEGWNSQTNYASWAEGYNFSLGDVLVFRYVREQHNVYEVTEDTFRSCNTSSGVLAKYDSGEDGVKLNKVKKYWFICDIPGHCLGGMRFGIEAINSSNATNSIYDTLIPQIEPTTLDNSCRNYISERWRLIRNLIPLGLLFFNL</sequence>
<dbReference type="InterPro" id="IPR003245">
    <property type="entry name" value="Phytocyanin_dom"/>
</dbReference>
<dbReference type="EMBL" id="WOCE01000002">
    <property type="protein sequence ID" value="KAE9618503.1"/>
    <property type="molecule type" value="Genomic_DNA"/>
</dbReference>
<dbReference type="CDD" id="cd04216">
    <property type="entry name" value="Phytocyanin"/>
    <property type="match status" value="1"/>
</dbReference>
<dbReference type="FunFam" id="2.60.40.420:FF:000074">
    <property type="entry name" value="Blue copper binding protein-like"/>
    <property type="match status" value="1"/>
</dbReference>
<dbReference type="InterPro" id="IPR008972">
    <property type="entry name" value="Cupredoxin"/>
</dbReference>
<dbReference type="InterPro" id="IPR039391">
    <property type="entry name" value="Phytocyanin-like"/>
</dbReference>
<evidence type="ECO:0000259" key="2">
    <source>
        <dbReference type="PROSITE" id="PS51485"/>
    </source>
</evidence>
<evidence type="ECO:0000313" key="3">
    <source>
        <dbReference type="EMBL" id="KAE9618503.1"/>
    </source>
</evidence>
<evidence type="ECO:0000256" key="1">
    <source>
        <dbReference type="SAM" id="SignalP"/>
    </source>
</evidence>
<dbReference type="PROSITE" id="PS51485">
    <property type="entry name" value="PHYTOCYANIN"/>
    <property type="match status" value="1"/>
</dbReference>
<feature type="chain" id="PRO_5025543733" evidence="1">
    <location>
        <begin position="31"/>
        <end position="180"/>
    </location>
</feature>
<dbReference type="PANTHER" id="PTHR33021:SF179">
    <property type="entry name" value="OS09G0541100 PROTEIN"/>
    <property type="match status" value="1"/>
</dbReference>
<dbReference type="AlphaFoldDB" id="A0A6A4QYH5"/>